<dbReference type="Proteomes" id="UP000095284">
    <property type="component" value="Unplaced"/>
</dbReference>
<reference evidence="14" key="1">
    <citation type="submission" date="2016-11" db="UniProtKB">
        <authorList>
            <consortium name="WormBaseParasite"/>
        </authorList>
    </citation>
    <scope>IDENTIFICATION</scope>
</reference>
<dbReference type="Gene3D" id="3.90.70.10">
    <property type="entry name" value="Cysteine proteinases"/>
    <property type="match status" value="1"/>
</dbReference>
<dbReference type="PROSITE" id="PS00640">
    <property type="entry name" value="THIOL_PROTEASE_ASN"/>
    <property type="match status" value="1"/>
</dbReference>
<evidence type="ECO:0000256" key="8">
    <source>
        <dbReference type="SAM" id="SignalP"/>
    </source>
</evidence>
<evidence type="ECO:0000256" key="7">
    <source>
        <dbReference type="ARBA" id="ARBA00023157"/>
    </source>
</evidence>
<dbReference type="GO" id="GO:0008234">
    <property type="term" value="F:cysteine-type peptidase activity"/>
    <property type="evidence" value="ECO:0007669"/>
    <property type="project" value="UniProtKB-KW"/>
</dbReference>
<accession>A0A1I7RUX8</accession>
<sequence>MRNLFIFFLTLIVITQLLANKIASGHKKRPSHRRRANSLQGEELVNKLKAQNSSWEAHYGHRFRGQNIEDLQKMLGVQDDHDDVVDEYEATHPVANDAYGYSNTPIPRAFDSRTQWPHCNKVISRIEDQSLCGSCWAVSSSGAFSDRLCIASNGSRAVALSADDLLSCCSNCGNGCTGGYPFRAFDYIRTSGIVTGGNYSDTTTCLPYPFPPCTGSSRGSYAQCKGFSGNFPAPQCKGQCQPRYNRYYQQDKNFGLTALSFRQNPQAMQQEIMRNGPIVFSAMEIYEDFMYYKGGVYQHISGGYVGLHAVRVIGWGEQNNVPYWIVANSWGPQWGENGFFRILRGYNHVNIEGTANAATVDVSRLG</sequence>
<evidence type="ECO:0000256" key="4">
    <source>
        <dbReference type="ARBA" id="ARBA00022801"/>
    </source>
</evidence>
<dbReference type="InterPro" id="IPR000668">
    <property type="entry name" value="Peptidase_C1A_C"/>
</dbReference>
<dbReference type="eggNOG" id="KOG1543">
    <property type="taxonomic scope" value="Eukaryota"/>
</dbReference>
<keyword evidence="7" id="KW-1015">Disulfide bond</keyword>
<dbReference type="CDD" id="cd02620">
    <property type="entry name" value="Peptidase_C1A_CathepsinB"/>
    <property type="match status" value="1"/>
</dbReference>
<dbReference type="InterPro" id="IPR013128">
    <property type="entry name" value="Peptidase_C1A"/>
</dbReference>
<evidence type="ECO:0000256" key="3">
    <source>
        <dbReference type="ARBA" id="ARBA00022729"/>
    </source>
</evidence>
<evidence type="ECO:0000256" key="6">
    <source>
        <dbReference type="ARBA" id="ARBA00023145"/>
    </source>
</evidence>
<dbReference type="PRINTS" id="PR00705">
    <property type="entry name" value="PAPAIN"/>
</dbReference>
<evidence type="ECO:0000313" key="11">
    <source>
        <dbReference type="EMBL" id="CAG9105328.1"/>
    </source>
</evidence>
<evidence type="ECO:0000313" key="13">
    <source>
        <dbReference type="Proteomes" id="UP000659654"/>
    </source>
</evidence>
<evidence type="ECO:0000313" key="10">
    <source>
        <dbReference type="EMBL" id="CAD5219797.1"/>
    </source>
</evidence>
<evidence type="ECO:0000313" key="12">
    <source>
        <dbReference type="Proteomes" id="UP000095284"/>
    </source>
</evidence>
<feature type="domain" description="Peptidase C1A papain C-terminal" evidence="9">
    <location>
        <begin position="106"/>
        <end position="359"/>
    </location>
</feature>
<dbReference type="PANTHER" id="PTHR12411">
    <property type="entry name" value="CYSTEINE PROTEASE FAMILY C1-RELATED"/>
    <property type="match status" value="1"/>
</dbReference>
<dbReference type="Pfam" id="PF00112">
    <property type="entry name" value="Peptidase_C1"/>
    <property type="match status" value="1"/>
</dbReference>
<dbReference type="InterPro" id="IPR025661">
    <property type="entry name" value="Pept_asp_AS"/>
</dbReference>
<name>A0A1I7RUX8_BURXY</name>
<dbReference type="SMART" id="SM00645">
    <property type="entry name" value="Pept_C1"/>
    <property type="match status" value="1"/>
</dbReference>
<dbReference type="SUPFAM" id="SSF54001">
    <property type="entry name" value="Cysteine proteinases"/>
    <property type="match status" value="1"/>
</dbReference>
<dbReference type="EMBL" id="CAJFDI010000003">
    <property type="protein sequence ID" value="CAD5219797.1"/>
    <property type="molecule type" value="Genomic_DNA"/>
</dbReference>
<keyword evidence="13" id="KW-1185">Reference proteome</keyword>
<dbReference type="PROSITE" id="PS00639">
    <property type="entry name" value="THIOL_PROTEASE_HIS"/>
    <property type="match status" value="1"/>
</dbReference>
<evidence type="ECO:0000256" key="2">
    <source>
        <dbReference type="ARBA" id="ARBA00022670"/>
    </source>
</evidence>
<keyword evidence="4" id="KW-0378">Hydrolase</keyword>
<dbReference type="Proteomes" id="UP000582659">
    <property type="component" value="Unassembled WGS sequence"/>
</dbReference>
<dbReference type="WBParaSite" id="BXY_0453900.1">
    <property type="protein sequence ID" value="BXY_0453900.1"/>
    <property type="gene ID" value="BXY_0453900"/>
</dbReference>
<feature type="signal peptide" evidence="8">
    <location>
        <begin position="1"/>
        <end position="19"/>
    </location>
</feature>
<dbReference type="InterPro" id="IPR038765">
    <property type="entry name" value="Papain-like_cys_pep_sf"/>
</dbReference>
<protein>
    <submittedName>
        <fullName evidence="10">(pine wood nematode) hypothetical protein</fullName>
    </submittedName>
    <submittedName>
        <fullName evidence="14">Pept_C1 domain-containing protein</fullName>
    </submittedName>
</protein>
<dbReference type="OrthoDB" id="10058785at2759"/>
<gene>
    <name evidence="10" type="ORF">BXYJ_LOCUS5858</name>
</gene>
<dbReference type="InterPro" id="IPR000169">
    <property type="entry name" value="Pept_cys_AS"/>
</dbReference>
<dbReference type="FunFam" id="3.90.70.10:FF:000031">
    <property type="entry name" value="Cathepsin B"/>
    <property type="match status" value="1"/>
</dbReference>
<feature type="chain" id="PRO_5035359425" evidence="8">
    <location>
        <begin position="20"/>
        <end position="366"/>
    </location>
</feature>
<evidence type="ECO:0000256" key="1">
    <source>
        <dbReference type="ARBA" id="ARBA00008455"/>
    </source>
</evidence>
<keyword evidence="5" id="KW-0788">Thiol protease</keyword>
<dbReference type="InterPro" id="IPR025660">
    <property type="entry name" value="Pept_his_AS"/>
</dbReference>
<dbReference type="EMBL" id="CAJFCV020000003">
    <property type="protein sequence ID" value="CAG9105328.1"/>
    <property type="molecule type" value="Genomic_DNA"/>
</dbReference>
<organism evidence="12 14">
    <name type="scientific">Bursaphelenchus xylophilus</name>
    <name type="common">Pinewood nematode worm</name>
    <name type="synonym">Aphelenchoides xylophilus</name>
    <dbReference type="NCBI Taxonomy" id="6326"/>
    <lineage>
        <taxon>Eukaryota</taxon>
        <taxon>Metazoa</taxon>
        <taxon>Ecdysozoa</taxon>
        <taxon>Nematoda</taxon>
        <taxon>Chromadorea</taxon>
        <taxon>Rhabditida</taxon>
        <taxon>Tylenchina</taxon>
        <taxon>Tylenchomorpha</taxon>
        <taxon>Aphelenchoidea</taxon>
        <taxon>Aphelenchoididae</taxon>
        <taxon>Bursaphelenchus</taxon>
    </lineage>
</organism>
<keyword evidence="6" id="KW-0865">Zymogen</keyword>
<evidence type="ECO:0000313" key="14">
    <source>
        <dbReference type="WBParaSite" id="BXY_0453900.1"/>
    </source>
</evidence>
<dbReference type="AlphaFoldDB" id="A0A1I7RUX8"/>
<reference evidence="11" key="2">
    <citation type="submission" date="2020-08" db="EMBL/GenBank/DDBJ databases">
        <authorList>
            <person name="Kikuchi T."/>
        </authorList>
    </citation>
    <scope>NUCLEOTIDE SEQUENCE</scope>
    <source>
        <strain evidence="10">Ka4C1</strain>
    </source>
</reference>
<keyword evidence="3 8" id="KW-0732">Signal</keyword>
<comment type="similarity">
    <text evidence="1">Belongs to the peptidase C1 family.</text>
</comment>
<proteinExistence type="inferred from homology"/>
<evidence type="ECO:0000256" key="5">
    <source>
        <dbReference type="ARBA" id="ARBA00022807"/>
    </source>
</evidence>
<dbReference type="Proteomes" id="UP000659654">
    <property type="component" value="Unassembled WGS sequence"/>
</dbReference>
<dbReference type="SMR" id="A0A1I7RUX8"/>
<evidence type="ECO:0000259" key="9">
    <source>
        <dbReference type="SMART" id="SM00645"/>
    </source>
</evidence>
<dbReference type="PROSITE" id="PS00139">
    <property type="entry name" value="THIOL_PROTEASE_CYS"/>
    <property type="match status" value="1"/>
</dbReference>
<dbReference type="GO" id="GO:0006508">
    <property type="term" value="P:proteolysis"/>
    <property type="evidence" value="ECO:0007669"/>
    <property type="project" value="UniProtKB-KW"/>
</dbReference>
<keyword evidence="2" id="KW-0645">Protease</keyword>